<dbReference type="OMA" id="MNCASEI"/>
<dbReference type="PANTHER" id="PTHR11439:SF502">
    <property type="entry name" value="SECRETED RXLR EFFECTOR PROTEIN 161-LIKE"/>
    <property type="match status" value="1"/>
</dbReference>
<dbReference type="KEGG" id="nta:107811986"/>
<protein>
    <submittedName>
        <fullName evidence="1">Uncharacterized mitochondrial protein AtMg00810-like</fullName>
    </submittedName>
</protein>
<accession>A0A1S4BUH7</accession>
<gene>
    <name evidence="1" type="primary">LOC107811986</name>
</gene>
<dbReference type="PaxDb" id="4097-A0A1S4BUH7"/>
<proteinExistence type="predicted"/>
<sequence>MSDLGLLHHFLGLEVTQEDDEVFVSRQSYAEAMLRKFNMFGCKAVPTPLASNEKLMKNDGGRKVDSTLYRSIIGSLMYLTATRPDIMFATSLLSRFMQIPNYIYLGAAKRVLRYIKGTLAYRIKYFKGEELTLIGFCDSDWAGSKDYMKSTSGFVFSLGYTTSAASWYILRIASTEASTASCALLLHHSHVLLRWHRIRVKLSNSHRPSL</sequence>
<evidence type="ECO:0000313" key="1">
    <source>
        <dbReference type="RefSeq" id="XP_016492478.1"/>
    </source>
</evidence>
<reference evidence="1" key="1">
    <citation type="submission" date="2025-08" db="UniProtKB">
        <authorList>
            <consortium name="RefSeq"/>
        </authorList>
    </citation>
    <scope>IDENTIFICATION</scope>
</reference>
<organism evidence="1">
    <name type="scientific">Nicotiana tabacum</name>
    <name type="common">Common tobacco</name>
    <dbReference type="NCBI Taxonomy" id="4097"/>
    <lineage>
        <taxon>Eukaryota</taxon>
        <taxon>Viridiplantae</taxon>
        <taxon>Streptophyta</taxon>
        <taxon>Embryophyta</taxon>
        <taxon>Tracheophyta</taxon>
        <taxon>Spermatophyta</taxon>
        <taxon>Magnoliopsida</taxon>
        <taxon>eudicotyledons</taxon>
        <taxon>Gunneridae</taxon>
        <taxon>Pentapetalae</taxon>
        <taxon>asterids</taxon>
        <taxon>lamiids</taxon>
        <taxon>Solanales</taxon>
        <taxon>Solanaceae</taxon>
        <taxon>Nicotianoideae</taxon>
        <taxon>Nicotianeae</taxon>
        <taxon>Nicotiana</taxon>
    </lineage>
</organism>
<dbReference type="OrthoDB" id="1298236at2759"/>
<dbReference type="PANTHER" id="PTHR11439">
    <property type="entry name" value="GAG-POL-RELATED RETROTRANSPOSON"/>
    <property type="match status" value="1"/>
</dbReference>
<name>A0A1S4BUH7_TOBAC</name>
<dbReference type="RefSeq" id="XP_016492478.1">
    <property type="nucleotide sequence ID" value="XM_016636992.1"/>
</dbReference>
<dbReference type="AlphaFoldDB" id="A0A1S4BUH7"/>
<dbReference type="STRING" id="4097.A0A1S4BUH7"/>